<evidence type="ECO:0000256" key="1">
    <source>
        <dbReference type="ARBA" id="ARBA00022527"/>
    </source>
</evidence>
<accession>A0ABS7QZ76</accession>
<organism evidence="3 4">
    <name type="scientific">Streptantibioticus parmotrematis</name>
    <dbReference type="NCBI Taxonomy" id="2873249"/>
    <lineage>
        <taxon>Bacteria</taxon>
        <taxon>Bacillati</taxon>
        <taxon>Actinomycetota</taxon>
        <taxon>Actinomycetes</taxon>
        <taxon>Kitasatosporales</taxon>
        <taxon>Streptomycetaceae</taxon>
        <taxon>Streptantibioticus</taxon>
    </lineage>
</organism>
<name>A0ABS7QZ76_9ACTN</name>
<keyword evidence="3" id="KW-0547">Nucleotide-binding</keyword>
<keyword evidence="1" id="KW-0808">Transferase</keyword>
<dbReference type="Gene3D" id="3.30.565.10">
    <property type="entry name" value="Histidine kinase-like ATPase, C-terminal domain"/>
    <property type="match status" value="1"/>
</dbReference>
<dbReference type="GO" id="GO:0005524">
    <property type="term" value="F:ATP binding"/>
    <property type="evidence" value="ECO:0007669"/>
    <property type="project" value="UniProtKB-KW"/>
</dbReference>
<keyword evidence="4" id="KW-1185">Reference proteome</keyword>
<keyword evidence="1" id="KW-0723">Serine/threonine-protein kinase</keyword>
<dbReference type="RefSeq" id="WP_222981237.1">
    <property type="nucleotide sequence ID" value="NZ_JAINVZ010000025.1"/>
</dbReference>
<keyword evidence="1" id="KW-0418">Kinase</keyword>
<dbReference type="Proteomes" id="UP001198565">
    <property type="component" value="Unassembled WGS sequence"/>
</dbReference>
<dbReference type="CDD" id="cd16936">
    <property type="entry name" value="HATPase_RsbW-like"/>
    <property type="match status" value="1"/>
</dbReference>
<proteinExistence type="predicted"/>
<dbReference type="EMBL" id="JAINVZ010000025">
    <property type="protein sequence ID" value="MBY8888521.1"/>
    <property type="molecule type" value="Genomic_DNA"/>
</dbReference>
<reference evidence="3 4" key="1">
    <citation type="submission" date="2021-08" db="EMBL/GenBank/DDBJ databases">
        <title>Streptomyces sp. PTM05 isolated from lichen.</title>
        <authorList>
            <person name="Somphong A."/>
            <person name="Phongsopitanun W."/>
            <person name="Tanasupawat S."/>
        </authorList>
    </citation>
    <scope>NUCLEOTIDE SEQUENCE [LARGE SCALE GENOMIC DNA]</scope>
    <source>
        <strain evidence="3 4">Ptm05</strain>
    </source>
</reference>
<keyword evidence="3" id="KW-0067">ATP-binding</keyword>
<dbReference type="InterPro" id="IPR003594">
    <property type="entry name" value="HATPase_dom"/>
</dbReference>
<sequence length="154" mass="16435">MSTLTSRAPFSGFPRTTELLGSLVLRSDPSSARLAREFTKVALSAGERGEVAASLVPVVSELVTNSVVHRTGPFSASIHLRLLTCGTTVRLEVHDDEPALPAPRTATSPNDESGRGLHIVAALTTRWGCFRTNTDKCVWCEIDAGARSTSGERS</sequence>
<evidence type="ECO:0000313" key="4">
    <source>
        <dbReference type="Proteomes" id="UP001198565"/>
    </source>
</evidence>
<protein>
    <submittedName>
        <fullName evidence="3">ATP-binding protein</fullName>
    </submittedName>
</protein>
<gene>
    <name evidence="3" type="ORF">K7472_27305</name>
</gene>
<comment type="caution">
    <text evidence="3">The sequence shown here is derived from an EMBL/GenBank/DDBJ whole genome shotgun (WGS) entry which is preliminary data.</text>
</comment>
<dbReference type="PANTHER" id="PTHR35526:SF3">
    <property type="entry name" value="ANTI-SIGMA-F FACTOR RSBW"/>
    <property type="match status" value="1"/>
</dbReference>
<dbReference type="PANTHER" id="PTHR35526">
    <property type="entry name" value="ANTI-SIGMA-F FACTOR RSBW-RELATED"/>
    <property type="match status" value="1"/>
</dbReference>
<dbReference type="SUPFAM" id="SSF55874">
    <property type="entry name" value="ATPase domain of HSP90 chaperone/DNA topoisomerase II/histidine kinase"/>
    <property type="match status" value="1"/>
</dbReference>
<evidence type="ECO:0000259" key="2">
    <source>
        <dbReference type="Pfam" id="PF13581"/>
    </source>
</evidence>
<dbReference type="Pfam" id="PF13581">
    <property type="entry name" value="HATPase_c_2"/>
    <property type="match status" value="1"/>
</dbReference>
<dbReference type="InterPro" id="IPR036890">
    <property type="entry name" value="HATPase_C_sf"/>
</dbReference>
<feature type="domain" description="Histidine kinase/HSP90-like ATPase" evidence="2">
    <location>
        <begin position="26"/>
        <end position="138"/>
    </location>
</feature>
<dbReference type="InterPro" id="IPR050267">
    <property type="entry name" value="Anti-sigma-factor_SerPK"/>
</dbReference>
<evidence type="ECO:0000313" key="3">
    <source>
        <dbReference type="EMBL" id="MBY8888521.1"/>
    </source>
</evidence>